<dbReference type="OrthoDB" id="1194397at2759"/>
<gene>
    <name evidence="1" type="ORF">TorRG33x02_267100</name>
</gene>
<dbReference type="STRING" id="63057.A0A2P5D022"/>
<name>A0A2P5D022_TREOI</name>
<evidence type="ECO:0000313" key="2">
    <source>
        <dbReference type="Proteomes" id="UP000237000"/>
    </source>
</evidence>
<accession>A0A2P5D022</accession>
<sequence>KKSAKKMVVTSSDEAAPAATFKAEYDRATELKAFDETKAGVKGLVDAGIFEIPRIFYNSIPESYIKNSSVVGDAKLLFPLLGIHCSERRLLTGYEKHPRTGASSKLSTMESQRVFWER</sequence>
<organism evidence="1 2">
    <name type="scientific">Trema orientale</name>
    <name type="common">Charcoal tree</name>
    <name type="synonym">Celtis orientalis</name>
    <dbReference type="NCBI Taxonomy" id="63057"/>
    <lineage>
        <taxon>Eukaryota</taxon>
        <taxon>Viridiplantae</taxon>
        <taxon>Streptophyta</taxon>
        <taxon>Embryophyta</taxon>
        <taxon>Tracheophyta</taxon>
        <taxon>Spermatophyta</taxon>
        <taxon>Magnoliopsida</taxon>
        <taxon>eudicotyledons</taxon>
        <taxon>Gunneridae</taxon>
        <taxon>Pentapetalae</taxon>
        <taxon>rosids</taxon>
        <taxon>fabids</taxon>
        <taxon>Rosales</taxon>
        <taxon>Cannabaceae</taxon>
        <taxon>Trema</taxon>
    </lineage>
</organism>
<dbReference type="Proteomes" id="UP000237000">
    <property type="component" value="Unassembled WGS sequence"/>
</dbReference>
<dbReference type="InParanoid" id="A0A2P5D022"/>
<keyword evidence="2" id="KW-1185">Reference proteome</keyword>
<dbReference type="EMBL" id="JXTC01000310">
    <property type="protein sequence ID" value="PON66648.1"/>
    <property type="molecule type" value="Genomic_DNA"/>
</dbReference>
<protein>
    <recommendedName>
        <fullName evidence="3">Isopenicillin N synthase-like</fullName>
    </recommendedName>
</protein>
<comment type="caution">
    <text evidence="1">The sequence shown here is derived from an EMBL/GenBank/DDBJ whole genome shotgun (WGS) entry which is preliminary data.</text>
</comment>
<evidence type="ECO:0000313" key="1">
    <source>
        <dbReference type="EMBL" id="PON66648.1"/>
    </source>
</evidence>
<proteinExistence type="predicted"/>
<dbReference type="AlphaFoldDB" id="A0A2P5D022"/>
<feature type="non-terminal residue" evidence="1">
    <location>
        <position position="1"/>
    </location>
</feature>
<evidence type="ECO:0008006" key="3">
    <source>
        <dbReference type="Google" id="ProtNLM"/>
    </source>
</evidence>
<reference evidence="2" key="1">
    <citation type="submission" date="2016-06" db="EMBL/GenBank/DDBJ databases">
        <title>Parallel loss of symbiosis genes in relatives of nitrogen-fixing non-legume Parasponia.</title>
        <authorList>
            <person name="Van Velzen R."/>
            <person name="Holmer R."/>
            <person name="Bu F."/>
            <person name="Rutten L."/>
            <person name="Van Zeijl A."/>
            <person name="Liu W."/>
            <person name="Santuari L."/>
            <person name="Cao Q."/>
            <person name="Sharma T."/>
            <person name="Shen D."/>
            <person name="Roswanjaya Y."/>
            <person name="Wardhani T."/>
            <person name="Kalhor M.S."/>
            <person name="Jansen J."/>
            <person name="Van den Hoogen J."/>
            <person name="Gungor B."/>
            <person name="Hartog M."/>
            <person name="Hontelez J."/>
            <person name="Verver J."/>
            <person name="Yang W.-C."/>
            <person name="Schijlen E."/>
            <person name="Repin R."/>
            <person name="Schilthuizen M."/>
            <person name="Schranz E."/>
            <person name="Heidstra R."/>
            <person name="Miyata K."/>
            <person name="Fedorova E."/>
            <person name="Kohlen W."/>
            <person name="Bisseling T."/>
            <person name="Smit S."/>
            <person name="Geurts R."/>
        </authorList>
    </citation>
    <scope>NUCLEOTIDE SEQUENCE [LARGE SCALE GENOMIC DNA]</scope>
    <source>
        <strain evidence="2">cv. RG33-2</strain>
    </source>
</reference>